<evidence type="ECO:0000256" key="1">
    <source>
        <dbReference type="SAM" id="MobiDB-lite"/>
    </source>
</evidence>
<evidence type="ECO:0000256" key="2">
    <source>
        <dbReference type="SAM" id="Phobius"/>
    </source>
</evidence>
<dbReference type="PANTHER" id="PTHR35699:SF1">
    <property type="entry name" value="F2J10.10 PROTEIN"/>
    <property type="match status" value="1"/>
</dbReference>
<evidence type="ECO:0000313" key="3">
    <source>
        <dbReference type="EMBL" id="KAJ3697421.1"/>
    </source>
</evidence>
<reference evidence="3 4" key="1">
    <citation type="journal article" date="2022" name="Cell">
        <title>Repeat-based holocentromeres influence genome architecture and karyotype evolution.</title>
        <authorList>
            <person name="Hofstatter P.G."/>
            <person name="Thangavel G."/>
            <person name="Lux T."/>
            <person name="Neumann P."/>
            <person name="Vondrak T."/>
            <person name="Novak P."/>
            <person name="Zhang M."/>
            <person name="Costa L."/>
            <person name="Castellani M."/>
            <person name="Scott A."/>
            <person name="Toegelov H."/>
            <person name="Fuchs J."/>
            <person name="Mata-Sucre Y."/>
            <person name="Dias Y."/>
            <person name="Vanzela A.L.L."/>
            <person name="Huettel B."/>
            <person name="Almeida C.C.S."/>
            <person name="Simkova H."/>
            <person name="Souza G."/>
            <person name="Pedrosa-Harand A."/>
            <person name="Macas J."/>
            <person name="Mayer K.F.X."/>
            <person name="Houben A."/>
            <person name="Marques A."/>
        </authorList>
    </citation>
    <scope>NUCLEOTIDE SEQUENCE [LARGE SCALE GENOMIC DNA]</scope>
    <source>
        <strain evidence="3">RhyTen1mFocal</strain>
    </source>
</reference>
<dbReference type="PANTHER" id="PTHR35699">
    <property type="entry name" value="F2J10.10 PROTEIN"/>
    <property type="match status" value="1"/>
</dbReference>
<protein>
    <submittedName>
        <fullName evidence="3">Uncharacterized protein</fullName>
    </submittedName>
</protein>
<name>A0AAD6EQK4_9POAL</name>
<evidence type="ECO:0000313" key="4">
    <source>
        <dbReference type="Proteomes" id="UP001210211"/>
    </source>
</evidence>
<comment type="caution">
    <text evidence="3">The sequence shown here is derived from an EMBL/GenBank/DDBJ whole genome shotgun (WGS) entry which is preliminary data.</text>
</comment>
<feature type="transmembrane region" description="Helical" evidence="2">
    <location>
        <begin position="127"/>
        <end position="150"/>
    </location>
</feature>
<dbReference type="Proteomes" id="UP001210211">
    <property type="component" value="Unassembled WGS sequence"/>
</dbReference>
<accession>A0AAD6EQK4</accession>
<keyword evidence="4" id="KW-1185">Reference proteome</keyword>
<organism evidence="3 4">
    <name type="scientific">Rhynchospora tenuis</name>
    <dbReference type="NCBI Taxonomy" id="198213"/>
    <lineage>
        <taxon>Eukaryota</taxon>
        <taxon>Viridiplantae</taxon>
        <taxon>Streptophyta</taxon>
        <taxon>Embryophyta</taxon>
        <taxon>Tracheophyta</taxon>
        <taxon>Spermatophyta</taxon>
        <taxon>Magnoliopsida</taxon>
        <taxon>Liliopsida</taxon>
        <taxon>Poales</taxon>
        <taxon>Cyperaceae</taxon>
        <taxon>Cyperoideae</taxon>
        <taxon>Rhynchosporeae</taxon>
        <taxon>Rhynchospora</taxon>
    </lineage>
</organism>
<dbReference type="EMBL" id="JAMRDG010000001">
    <property type="protein sequence ID" value="KAJ3697421.1"/>
    <property type="molecule type" value="Genomic_DNA"/>
</dbReference>
<feature type="region of interest" description="Disordered" evidence="1">
    <location>
        <begin position="61"/>
        <end position="92"/>
    </location>
</feature>
<keyword evidence="2" id="KW-0472">Membrane</keyword>
<gene>
    <name evidence="3" type="ORF">LUZ61_001126</name>
</gene>
<keyword evidence="2" id="KW-0812">Transmembrane</keyword>
<keyword evidence="2" id="KW-1133">Transmembrane helix</keyword>
<sequence>MACLQLARSGLLPTFRGLPRQRCVVGPTTFHVSCRLGGDNNGEEPPESLFMKELKRRGMTPGSLLEKDMEEEAKAGTESKAGPKGPDSGVEFEKGISDQRKRSMALNSEGLEGLIPRAKLLLSIGSTFFLGFWPLITLTFGVFAILYFYFGPSFVHDASKTPISPPPYIDPYTLLEDERLSEAAKM</sequence>
<proteinExistence type="predicted"/>
<dbReference type="AlphaFoldDB" id="A0AAD6EQK4"/>